<comment type="caution">
    <text evidence="1">The sequence shown here is derived from an EMBL/GenBank/DDBJ whole genome shotgun (WGS) entry which is preliminary data.</text>
</comment>
<protein>
    <submittedName>
        <fullName evidence="1">Uncharacterized protein</fullName>
    </submittedName>
</protein>
<sequence length="98" mass="11574">MLLNCTAHTERQCERTGCKNIPGTIHHQRKFHKDNLQLMWKNRLVMEVREVKTAAERERERRMEEGNLLRPDSLAITPAERQMSGWRQDCWWTVATGG</sequence>
<gene>
    <name evidence="1" type="ORF">QQF64_013448</name>
</gene>
<name>A0ABR3LUW0_9TELE</name>
<keyword evidence="2" id="KW-1185">Reference proteome</keyword>
<dbReference type="Proteomes" id="UP001558613">
    <property type="component" value="Unassembled WGS sequence"/>
</dbReference>
<dbReference type="EMBL" id="JAYMGO010000019">
    <property type="protein sequence ID" value="KAL1255387.1"/>
    <property type="molecule type" value="Genomic_DNA"/>
</dbReference>
<evidence type="ECO:0000313" key="1">
    <source>
        <dbReference type="EMBL" id="KAL1255387.1"/>
    </source>
</evidence>
<organism evidence="1 2">
    <name type="scientific">Cirrhinus molitorella</name>
    <name type="common">mud carp</name>
    <dbReference type="NCBI Taxonomy" id="172907"/>
    <lineage>
        <taxon>Eukaryota</taxon>
        <taxon>Metazoa</taxon>
        <taxon>Chordata</taxon>
        <taxon>Craniata</taxon>
        <taxon>Vertebrata</taxon>
        <taxon>Euteleostomi</taxon>
        <taxon>Actinopterygii</taxon>
        <taxon>Neopterygii</taxon>
        <taxon>Teleostei</taxon>
        <taxon>Ostariophysi</taxon>
        <taxon>Cypriniformes</taxon>
        <taxon>Cyprinidae</taxon>
        <taxon>Labeoninae</taxon>
        <taxon>Labeonini</taxon>
        <taxon>Cirrhinus</taxon>
    </lineage>
</organism>
<evidence type="ECO:0000313" key="2">
    <source>
        <dbReference type="Proteomes" id="UP001558613"/>
    </source>
</evidence>
<reference evidence="1 2" key="1">
    <citation type="submission" date="2023-09" db="EMBL/GenBank/DDBJ databases">
        <authorList>
            <person name="Wang M."/>
        </authorList>
    </citation>
    <scope>NUCLEOTIDE SEQUENCE [LARGE SCALE GENOMIC DNA]</scope>
    <source>
        <strain evidence="1">GT-2023</strain>
        <tissue evidence="1">Liver</tissue>
    </source>
</reference>
<accession>A0ABR3LUW0</accession>
<proteinExistence type="predicted"/>